<dbReference type="PANTHER" id="PTHR43045:SF1">
    <property type="entry name" value="SHIKIMATE TRANSPORTER"/>
    <property type="match status" value="1"/>
</dbReference>
<protein>
    <submittedName>
        <fullName evidence="5">Uncharacterized protein</fullName>
    </submittedName>
</protein>
<dbReference type="Gene3D" id="3.20.20.140">
    <property type="entry name" value="Metal-dependent hydrolases"/>
    <property type="match status" value="1"/>
</dbReference>
<dbReference type="STRING" id="46177.SAMN05660976_07328"/>
<name>A0A1H8FSC9_9ACTN</name>
<dbReference type="RefSeq" id="WP_256257488.1">
    <property type="nucleotide sequence ID" value="NZ_FOBF01000025.1"/>
</dbReference>
<organism evidence="5 6">
    <name type="scientific">Nonomuraea pusilla</name>
    <dbReference type="NCBI Taxonomy" id="46177"/>
    <lineage>
        <taxon>Bacteria</taxon>
        <taxon>Bacillati</taxon>
        <taxon>Actinomycetota</taxon>
        <taxon>Actinomycetes</taxon>
        <taxon>Streptosporangiales</taxon>
        <taxon>Streptosporangiaceae</taxon>
        <taxon>Nonomuraea</taxon>
    </lineage>
</organism>
<proteinExistence type="predicted"/>
<keyword evidence="4" id="KW-0472">Membrane</keyword>
<dbReference type="InterPro" id="IPR036259">
    <property type="entry name" value="MFS_trans_sf"/>
</dbReference>
<reference evidence="5 6" key="1">
    <citation type="submission" date="2016-10" db="EMBL/GenBank/DDBJ databases">
        <authorList>
            <person name="de Groot N.N."/>
        </authorList>
    </citation>
    <scope>NUCLEOTIDE SEQUENCE [LARGE SCALE GENOMIC DNA]</scope>
    <source>
        <strain evidence="5 6">DSM 43357</strain>
    </source>
</reference>
<dbReference type="AlphaFoldDB" id="A0A1H8FSC9"/>
<evidence type="ECO:0000313" key="5">
    <source>
        <dbReference type="EMBL" id="SEN34434.1"/>
    </source>
</evidence>
<comment type="subcellular location">
    <subcellularLocation>
        <location evidence="1">Cell membrane</location>
        <topology evidence="1">Multi-pass membrane protein</topology>
    </subcellularLocation>
</comment>
<keyword evidence="6" id="KW-1185">Reference proteome</keyword>
<evidence type="ECO:0000256" key="4">
    <source>
        <dbReference type="SAM" id="Phobius"/>
    </source>
</evidence>
<dbReference type="Proteomes" id="UP000198953">
    <property type="component" value="Unassembled WGS sequence"/>
</dbReference>
<keyword evidence="3" id="KW-1003">Cell membrane</keyword>
<feature type="transmembrane region" description="Helical" evidence="4">
    <location>
        <begin position="39"/>
        <end position="60"/>
    </location>
</feature>
<evidence type="ECO:0000313" key="6">
    <source>
        <dbReference type="Proteomes" id="UP000198953"/>
    </source>
</evidence>
<evidence type="ECO:0000256" key="2">
    <source>
        <dbReference type="ARBA" id="ARBA00022448"/>
    </source>
</evidence>
<evidence type="ECO:0000256" key="1">
    <source>
        <dbReference type="ARBA" id="ARBA00004651"/>
    </source>
</evidence>
<dbReference type="EMBL" id="FOBF01000025">
    <property type="protein sequence ID" value="SEN34434.1"/>
    <property type="molecule type" value="Genomic_DNA"/>
</dbReference>
<sequence>MARAESPVFSSGRGARQYILTTFLLSYATGGSVGESEQLILNGLSVAAFVELVATLGIAWMGGRFGSRKVTVWFLAATALPAVPQFAVLGSHNTFLICLMRLATSGTYGPMAAILAEMFPPQAVALLLGAGLRDGAAAAGGRGHRLPEARTSTWTLPLEQLRSWLAMAGDTYLRAGVTTVCDPQVSRRELLVYRSAWDSGTLPVRTVVMPLSHMLDELTSIGLAGPFGDDRLRFGAGRAA</sequence>
<dbReference type="SUPFAM" id="SSF103473">
    <property type="entry name" value="MFS general substrate transporter"/>
    <property type="match status" value="1"/>
</dbReference>
<dbReference type="PANTHER" id="PTHR43045">
    <property type="entry name" value="SHIKIMATE TRANSPORTER"/>
    <property type="match status" value="1"/>
</dbReference>
<gene>
    <name evidence="5" type="ORF">SAMN05660976_07328</name>
</gene>
<keyword evidence="4" id="KW-1133">Transmembrane helix</keyword>
<feature type="transmembrane region" description="Helical" evidence="4">
    <location>
        <begin position="72"/>
        <end position="91"/>
    </location>
</feature>
<keyword evidence="4" id="KW-0812">Transmembrane</keyword>
<dbReference type="GO" id="GO:0005886">
    <property type="term" value="C:plasma membrane"/>
    <property type="evidence" value="ECO:0007669"/>
    <property type="project" value="UniProtKB-SubCell"/>
</dbReference>
<keyword evidence="2" id="KW-0813">Transport</keyword>
<evidence type="ECO:0000256" key="3">
    <source>
        <dbReference type="ARBA" id="ARBA00022475"/>
    </source>
</evidence>
<accession>A0A1H8FSC9</accession>